<organism evidence="2 3">
    <name type="scientific">Portunus trituberculatus</name>
    <name type="common">Swimming crab</name>
    <name type="synonym">Neptunus trituberculatus</name>
    <dbReference type="NCBI Taxonomy" id="210409"/>
    <lineage>
        <taxon>Eukaryota</taxon>
        <taxon>Metazoa</taxon>
        <taxon>Ecdysozoa</taxon>
        <taxon>Arthropoda</taxon>
        <taxon>Crustacea</taxon>
        <taxon>Multicrustacea</taxon>
        <taxon>Malacostraca</taxon>
        <taxon>Eumalacostraca</taxon>
        <taxon>Eucarida</taxon>
        <taxon>Decapoda</taxon>
        <taxon>Pleocyemata</taxon>
        <taxon>Brachyura</taxon>
        <taxon>Eubrachyura</taxon>
        <taxon>Portunoidea</taxon>
        <taxon>Portunidae</taxon>
        <taxon>Portuninae</taxon>
        <taxon>Portunus</taxon>
    </lineage>
</organism>
<sequence length="141" mass="16545">MLKRLRIRTFDGGDRGGQRTRGRRRRKKIRQRRWGKAADIRGRERRRRRRREGEEKPAASFSFCTNRPPIMERLRAVAQHRLEKWRRIQLFAAPYSSSLKPSCLAAEPSATPPFIYLSSLRYTTGIASLRAPSRPPLWNVC</sequence>
<name>A0A5B7DGB6_PORTR</name>
<comment type="caution">
    <text evidence="2">The sequence shown here is derived from an EMBL/GenBank/DDBJ whole genome shotgun (WGS) entry which is preliminary data.</text>
</comment>
<evidence type="ECO:0000313" key="3">
    <source>
        <dbReference type="Proteomes" id="UP000324222"/>
    </source>
</evidence>
<evidence type="ECO:0000313" key="2">
    <source>
        <dbReference type="EMBL" id="MPC20273.1"/>
    </source>
</evidence>
<accession>A0A5B7DGB6</accession>
<dbReference type="Proteomes" id="UP000324222">
    <property type="component" value="Unassembled WGS sequence"/>
</dbReference>
<evidence type="ECO:0000256" key="1">
    <source>
        <dbReference type="SAM" id="MobiDB-lite"/>
    </source>
</evidence>
<gene>
    <name evidence="2" type="ORF">E2C01_013209</name>
</gene>
<dbReference type="EMBL" id="VSRR010000853">
    <property type="protein sequence ID" value="MPC20273.1"/>
    <property type="molecule type" value="Genomic_DNA"/>
</dbReference>
<feature type="compositionally biased region" description="Basic and acidic residues" evidence="1">
    <location>
        <begin position="8"/>
        <end position="17"/>
    </location>
</feature>
<dbReference type="AlphaFoldDB" id="A0A5B7DGB6"/>
<reference evidence="2 3" key="1">
    <citation type="submission" date="2019-05" db="EMBL/GenBank/DDBJ databases">
        <title>Another draft genome of Portunus trituberculatus and its Hox gene families provides insights of decapod evolution.</title>
        <authorList>
            <person name="Jeong J.-H."/>
            <person name="Song I."/>
            <person name="Kim S."/>
            <person name="Choi T."/>
            <person name="Kim D."/>
            <person name="Ryu S."/>
            <person name="Kim W."/>
        </authorList>
    </citation>
    <scope>NUCLEOTIDE SEQUENCE [LARGE SCALE GENOMIC DNA]</scope>
    <source>
        <tissue evidence="2">Muscle</tissue>
    </source>
</reference>
<keyword evidence="3" id="KW-1185">Reference proteome</keyword>
<feature type="compositionally biased region" description="Basic residues" evidence="1">
    <location>
        <begin position="18"/>
        <end position="35"/>
    </location>
</feature>
<proteinExistence type="predicted"/>
<feature type="region of interest" description="Disordered" evidence="1">
    <location>
        <begin position="1"/>
        <end position="62"/>
    </location>
</feature>
<protein>
    <submittedName>
        <fullName evidence="2">Uncharacterized protein</fullName>
    </submittedName>
</protein>